<dbReference type="GO" id="GO:0003729">
    <property type="term" value="F:mRNA binding"/>
    <property type="evidence" value="ECO:0007669"/>
    <property type="project" value="TreeGrafter"/>
</dbReference>
<evidence type="ECO:0000313" key="3">
    <source>
        <dbReference type="Proteomes" id="UP000887574"/>
    </source>
</evidence>
<dbReference type="PANTHER" id="PTHR23253">
    <property type="entry name" value="EUKARYOTIC TRANSLATION INITIATION FACTOR 4 GAMMA"/>
    <property type="match status" value="1"/>
</dbReference>
<dbReference type="GO" id="GO:0003743">
    <property type="term" value="F:translation initiation factor activity"/>
    <property type="evidence" value="ECO:0007669"/>
    <property type="project" value="TreeGrafter"/>
</dbReference>
<feature type="transmembrane region" description="Helical" evidence="1">
    <location>
        <begin position="133"/>
        <end position="153"/>
    </location>
</feature>
<dbReference type="Gene3D" id="1.25.40.180">
    <property type="match status" value="2"/>
</dbReference>
<dbReference type="InterPro" id="IPR003890">
    <property type="entry name" value="MIF4G-like_typ-3"/>
</dbReference>
<reference evidence="4" key="1">
    <citation type="submission" date="2022-11" db="UniProtKB">
        <authorList>
            <consortium name="WormBaseParasite"/>
        </authorList>
    </citation>
    <scope>IDENTIFICATION</scope>
</reference>
<dbReference type="WBParaSite" id="jg25275">
    <property type="protein sequence ID" value="jg25275"/>
    <property type="gene ID" value="jg25275"/>
</dbReference>
<dbReference type="SUPFAM" id="SSF48371">
    <property type="entry name" value="ARM repeat"/>
    <property type="match status" value="1"/>
</dbReference>
<proteinExistence type="predicted"/>
<evidence type="ECO:0000313" key="4">
    <source>
        <dbReference type="WBParaSite" id="jg25275"/>
    </source>
</evidence>
<accession>A0A915E027</accession>
<sequence length="249" mass="29897">MDIRGLLNKVVPTNEDVMVEFCNFRVHSDEKMLTEVVELIFDKAVDDPQYCCMYADLCKDQVISERSLSNEQSDLFRMAIIKKFEKQATCKGIITLIAQLYRHSMLQDLVIHYCIMELLRLRRSLEEEGYIELVVYFLKIVGPYMTFIEVLILKRKEPMIRKKKRDTWTKKQNKKETKLKAVSTKHWRARRRKPKIWKKSFLLSSLRVKLRWRSYKYLILNLLDSRRNNWKQQLEKRGIKTINESSPRS</sequence>
<dbReference type="PANTHER" id="PTHR23253:SF78">
    <property type="entry name" value="EUKARYOTIC TRANSLATION INITIATION FACTOR 4G1, ISOFORM B-RELATED"/>
    <property type="match status" value="1"/>
</dbReference>
<name>A0A915E027_9BILA</name>
<dbReference type="InterPro" id="IPR016024">
    <property type="entry name" value="ARM-type_fold"/>
</dbReference>
<evidence type="ECO:0000256" key="1">
    <source>
        <dbReference type="SAM" id="Phobius"/>
    </source>
</evidence>
<keyword evidence="3" id="KW-1185">Reference proteome</keyword>
<protein>
    <submittedName>
        <fullName evidence="4">MIF4G domain-containing protein</fullName>
    </submittedName>
</protein>
<dbReference type="GO" id="GO:0016281">
    <property type="term" value="C:eukaryotic translation initiation factor 4F complex"/>
    <property type="evidence" value="ECO:0007669"/>
    <property type="project" value="TreeGrafter"/>
</dbReference>
<keyword evidence="1" id="KW-1133">Transmembrane helix</keyword>
<keyword evidence="1" id="KW-0472">Membrane</keyword>
<dbReference type="Proteomes" id="UP000887574">
    <property type="component" value="Unplaced"/>
</dbReference>
<dbReference type="Pfam" id="PF02854">
    <property type="entry name" value="MIF4G"/>
    <property type="match status" value="1"/>
</dbReference>
<feature type="domain" description="MIF4G" evidence="2">
    <location>
        <begin position="3"/>
        <end position="161"/>
    </location>
</feature>
<keyword evidence="1" id="KW-0812">Transmembrane</keyword>
<evidence type="ECO:0000259" key="2">
    <source>
        <dbReference type="Pfam" id="PF02854"/>
    </source>
</evidence>
<organism evidence="3 4">
    <name type="scientific">Ditylenchus dipsaci</name>
    <dbReference type="NCBI Taxonomy" id="166011"/>
    <lineage>
        <taxon>Eukaryota</taxon>
        <taxon>Metazoa</taxon>
        <taxon>Ecdysozoa</taxon>
        <taxon>Nematoda</taxon>
        <taxon>Chromadorea</taxon>
        <taxon>Rhabditida</taxon>
        <taxon>Tylenchina</taxon>
        <taxon>Tylenchomorpha</taxon>
        <taxon>Sphaerularioidea</taxon>
        <taxon>Anguinidae</taxon>
        <taxon>Anguininae</taxon>
        <taxon>Ditylenchus</taxon>
    </lineage>
</organism>
<dbReference type="AlphaFoldDB" id="A0A915E027"/>